<evidence type="ECO:0000256" key="4">
    <source>
        <dbReference type="ARBA" id="ARBA00022691"/>
    </source>
</evidence>
<comment type="similarity">
    <text evidence="1">Belongs to the CFA/CMAS family.</text>
</comment>
<dbReference type="PANTHER" id="PTHR43667:SF1">
    <property type="entry name" value="CYCLOPROPANE-FATTY-ACYL-PHOSPHOLIPID SYNTHASE"/>
    <property type="match status" value="1"/>
</dbReference>
<dbReference type="Pfam" id="PF02353">
    <property type="entry name" value="CMAS"/>
    <property type="match status" value="1"/>
</dbReference>
<keyword evidence="2 7" id="KW-0489">Methyltransferase</keyword>
<keyword evidence="8" id="KW-1185">Reference proteome</keyword>
<dbReference type="InterPro" id="IPR057206">
    <property type="entry name" value="DUF7884"/>
</dbReference>
<name>A0ABV2TPV1_9RHOO</name>
<evidence type="ECO:0000256" key="1">
    <source>
        <dbReference type="ARBA" id="ARBA00010815"/>
    </source>
</evidence>
<dbReference type="GO" id="GO:0008168">
    <property type="term" value="F:methyltransferase activity"/>
    <property type="evidence" value="ECO:0007669"/>
    <property type="project" value="UniProtKB-KW"/>
</dbReference>
<accession>A0ABV2TPV1</accession>
<dbReference type="PIRSF" id="PIRSF003085">
    <property type="entry name" value="CMAS"/>
    <property type="match status" value="1"/>
</dbReference>
<dbReference type="RefSeq" id="WP_354601608.1">
    <property type="nucleotide sequence ID" value="NZ_JBEWZI010000013.1"/>
</dbReference>
<sequence length="404" mass="45620">MAWDRQLGKWAAQLRPQIAVPARLALWDGREFDIGHQGEPRVTLRANDASALACLLRPSLDRLGEAYVHGALDIEGRISDVIELAFGLARSTHDRLGQLGSALRLFRHNRQRDAQAIAYHYDVSDDFYATWLDPEMVYSCAYFECGDEDLACAQRQKIDHILTKLRLSEGQTLLDIGCGWGALVMRAAEHYGARCVGVTLSRNQYERARARVQAAGLADRVEIRLQDYRDIEGHFDRISSVGMFEHVGLKQLPAYFGRINALLADDGLALNHGITTSDPASRDTPFGAGSFIDRYVFPGGELPHLSLALRAVQQGGLEVIDVENLRRHYARTLTLWSQNFEQQHETIRGLVSDANFRIWRVYLIGCAHAFEHDLVSIYQILCHKAGRRAEQIDWSRRYMYAGRA</sequence>
<gene>
    <name evidence="7" type="ORF">ABXR19_13210</name>
</gene>
<dbReference type="EC" id="2.1.1.-" evidence="7"/>
<dbReference type="EMBL" id="JBEWZI010000013">
    <property type="protein sequence ID" value="MET7015148.1"/>
    <property type="molecule type" value="Genomic_DNA"/>
</dbReference>
<protein>
    <submittedName>
        <fullName evidence="7">Cyclopropane-fatty-acyl-phospholipid synthase family protein</fullName>
        <ecNumber evidence="7">2.1.1.-</ecNumber>
    </submittedName>
</protein>
<proteinExistence type="inferred from homology"/>
<feature type="domain" description="DUF7884" evidence="6">
    <location>
        <begin position="14"/>
        <end position="92"/>
    </location>
</feature>
<dbReference type="Gene3D" id="3.40.50.150">
    <property type="entry name" value="Vaccinia Virus protein VP39"/>
    <property type="match status" value="1"/>
</dbReference>
<dbReference type="InterPro" id="IPR050723">
    <property type="entry name" value="CFA/CMAS"/>
</dbReference>
<evidence type="ECO:0000256" key="3">
    <source>
        <dbReference type="ARBA" id="ARBA00022679"/>
    </source>
</evidence>
<organism evidence="7 8">
    <name type="scientific">Uliginosibacterium flavum</name>
    <dbReference type="NCBI Taxonomy" id="1396831"/>
    <lineage>
        <taxon>Bacteria</taxon>
        <taxon>Pseudomonadati</taxon>
        <taxon>Pseudomonadota</taxon>
        <taxon>Betaproteobacteria</taxon>
        <taxon>Rhodocyclales</taxon>
        <taxon>Zoogloeaceae</taxon>
        <taxon>Uliginosibacterium</taxon>
    </lineage>
</organism>
<dbReference type="GO" id="GO:0032259">
    <property type="term" value="P:methylation"/>
    <property type="evidence" value="ECO:0007669"/>
    <property type="project" value="UniProtKB-KW"/>
</dbReference>
<keyword evidence="5" id="KW-0443">Lipid metabolism</keyword>
<dbReference type="CDD" id="cd02440">
    <property type="entry name" value="AdoMet_MTases"/>
    <property type="match status" value="1"/>
</dbReference>
<dbReference type="InterPro" id="IPR029063">
    <property type="entry name" value="SAM-dependent_MTases_sf"/>
</dbReference>
<dbReference type="SUPFAM" id="SSF53335">
    <property type="entry name" value="S-adenosyl-L-methionine-dependent methyltransferases"/>
    <property type="match status" value="1"/>
</dbReference>
<keyword evidence="3 7" id="KW-0808">Transferase</keyword>
<reference evidence="7 8" key="1">
    <citation type="submission" date="2024-07" db="EMBL/GenBank/DDBJ databases">
        <title>Uliginosibacterium flavum JJ3220;KACC:17644.</title>
        <authorList>
            <person name="Kim M.K."/>
        </authorList>
    </citation>
    <scope>NUCLEOTIDE SEQUENCE [LARGE SCALE GENOMIC DNA]</scope>
    <source>
        <strain evidence="7 8">KACC:17644</strain>
    </source>
</reference>
<dbReference type="PANTHER" id="PTHR43667">
    <property type="entry name" value="CYCLOPROPANE-FATTY-ACYL-PHOSPHOLIPID SYNTHASE"/>
    <property type="match status" value="1"/>
</dbReference>
<dbReference type="Proteomes" id="UP001549691">
    <property type="component" value="Unassembled WGS sequence"/>
</dbReference>
<evidence type="ECO:0000256" key="2">
    <source>
        <dbReference type="ARBA" id="ARBA00022603"/>
    </source>
</evidence>
<dbReference type="InterPro" id="IPR003333">
    <property type="entry name" value="CMAS"/>
</dbReference>
<evidence type="ECO:0000313" key="7">
    <source>
        <dbReference type="EMBL" id="MET7015148.1"/>
    </source>
</evidence>
<evidence type="ECO:0000313" key="8">
    <source>
        <dbReference type="Proteomes" id="UP001549691"/>
    </source>
</evidence>
<dbReference type="Pfam" id="PF25371">
    <property type="entry name" value="DUF7884"/>
    <property type="match status" value="1"/>
</dbReference>
<evidence type="ECO:0000256" key="5">
    <source>
        <dbReference type="ARBA" id="ARBA00023098"/>
    </source>
</evidence>
<keyword evidence="4" id="KW-0949">S-adenosyl-L-methionine</keyword>
<comment type="caution">
    <text evidence="7">The sequence shown here is derived from an EMBL/GenBank/DDBJ whole genome shotgun (WGS) entry which is preliminary data.</text>
</comment>
<evidence type="ECO:0000259" key="6">
    <source>
        <dbReference type="Pfam" id="PF25371"/>
    </source>
</evidence>